<evidence type="ECO:0000256" key="2">
    <source>
        <dbReference type="ARBA" id="ARBA00022801"/>
    </source>
</evidence>
<evidence type="ECO:0000259" key="3">
    <source>
        <dbReference type="Pfam" id="PF00857"/>
    </source>
</evidence>
<dbReference type="PANTHER" id="PTHR43540:SF14">
    <property type="entry name" value="ISOCHORISMATASE"/>
    <property type="match status" value="1"/>
</dbReference>
<accession>A0A2T0VTA4</accession>
<dbReference type="InterPro" id="IPR050272">
    <property type="entry name" value="Isochorismatase-like_hydrls"/>
</dbReference>
<evidence type="ECO:0000256" key="1">
    <source>
        <dbReference type="ARBA" id="ARBA00006336"/>
    </source>
</evidence>
<dbReference type="RefSeq" id="WP_106196338.1">
    <property type="nucleotide sequence ID" value="NZ_PVTO01000045.1"/>
</dbReference>
<sequence length="175" mass="20170">MKALIILDAQKGIIERKDFNSQLDNIHKLIDQFQENGDLVLATRHIDKEEGSLIYHKSDKSNIEEKISEKISSVFDKETPNIFKETEITKYLTDNDVRHVFFTGFNAEYCCLFSSIGAETLGYKVTYIEDASGTVNDGETYEMENIDVVDFVGCILDWSGIVEVLYYDEYREKYS</sequence>
<dbReference type="Pfam" id="PF00857">
    <property type="entry name" value="Isochorismatase"/>
    <property type="match status" value="1"/>
</dbReference>
<proteinExistence type="inferred from homology"/>
<feature type="domain" description="Isochorismatase-like" evidence="3">
    <location>
        <begin position="3"/>
        <end position="144"/>
    </location>
</feature>
<dbReference type="InterPro" id="IPR000868">
    <property type="entry name" value="Isochorismatase-like_dom"/>
</dbReference>
<keyword evidence="2" id="KW-0378">Hydrolase</keyword>
<protein>
    <submittedName>
        <fullName evidence="4">Nicotinamidase-related amidase</fullName>
    </submittedName>
</protein>
<dbReference type="AlphaFoldDB" id="A0A2T0VTA4"/>
<reference evidence="4 5" key="1">
    <citation type="submission" date="2018-03" db="EMBL/GenBank/DDBJ databases">
        <title>Genomic Encyclopedia of Archaeal and Bacterial Type Strains, Phase II (KMG-II): from individual species to whole genera.</title>
        <authorList>
            <person name="Goeker M."/>
        </authorList>
    </citation>
    <scope>NUCLEOTIDE SEQUENCE [LARGE SCALE GENOMIC DNA]</scope>
    <source>
        <strain evidence="4 5">DSM 13175</strain>
    </source>
</reference>
<evidence type="ECO:0000313" key="5">
    <source>
        <dbReference type="Proteomes" id="UP000238205"/>
    </source>
</evidence>
<evidence type="ECO:0000313" key="4">
    <source>
        <dbReference type="EMBL" id="PRY74221.1"/>
    </source>
</evidence>
<comment type="similarity">
    <text evidence="1">Belongs to the isochorismatase family.</text>
</comment>
<dbReference type="InterPro" id="IPR036380">
    <property type="entry name" value="Isochorismatase-like_sf"/>
</dbReference>
<dbReference type="Proteomes" id="UP000238205">
    <property type="component" value="Unassembled WGS sequence"/>
</dbReference>
<dbReference type="SUPFAM" id="SSF52499">
    <property type="entry name" value="Isochorismatase-like hydrolases"/>
    <property type="match status" value="1"/>
</dbReference>
<gene>
    <name evidence="4" type="ORF">CLV38_1457</name>
</gene>
<dbReference type="PANTHER" id="PTHR43540">
    <property type="entry name" value="PEROXYUREIDOACRYLATE/UREIDOACRYLATE AMIDOHYDROLASE-RELATED"/>
    <property type="match status" value="1"/>
</dbReference>
<dbReference type="Gene3D" id="3.40.50.850">
    <property type="entry name" value="Isochorismatase-like"/>
    <property type="match status" value="1"/>
</dbReference>
<organism evidence="4 5">
    <name type="scientific">Alkalibacterium olivapovliticus</name>
    <dbReference type="NCBI Taxonomy" id="99907"/>
    <lineage>
        <taxon>Bacteria</taxon>
        <taxon>Bacillati</taxon>
        <taxon>Bacillota</taxon>
        <taxon>Bacilli</taxon>
        <taxon>Lactobacillales</taxon>
        <taxon>Carnobacteriaceae</taxon>
        <taxon>Alkalibacterium</taxon>
    </lineage>
</organism>
<keyword evidence="5" id="KW-1185">Reference proteome</keyword>
<dbReference type="EMBL" id="PVTO01000045">
    <property type="protein sequence ID" value="PRY74221.1"/>
    <property type="molecule type" value="Genomic_DNA"/>
</dbReference>
<dbReference type="GO" id="GO:0016787">
    <property type="term" value="F:hydrolase activity"/>
    <property type="evidence" value="ECO:0007669"/>
    <property type="project" value="UniProtKB-KW"/>
</dbReference>
<dbReference type="OrthoDB" id="9785724at2"/>
<comment type="caution">
    <text evidence="4">The sequence shown here is derived from an EMBL/GenBank/DDBJ whole genome shotgun (WGS) entry which is preliminary data.</text>
</comment>
<name>A0A2T0VTA4_9LACT</name>